<evidence type="ECO:0000313" key="2">
    <source>
        <dbReference type="Proteomes" id="UP000247746"/>
    </source>
</evidence>
<name>A0A2V4V2G8_9GAMM</name>
<keyword evidence="2" id="KW-1185">Reference proteome</keyword>
<sequence length="243" mass="27971">MMNQTFDLCIANETIASDAQQLGVTLEDLKRICVQVSANIVQYPGICLQLTYHITLPNQMLADKLNWPMWQPEQVGFSDYLWEETCLECFITGSVINSHAVTEHTTSYIEINANPDGRYALYQFDSYRNPATLPPAPLYQDDGHTRASIEWTNKPKQQSTSVNMDLLRQLNTLIKPNSYERSFNVPLTQLSDSHLKYAINNTIIEQIHPCVILWLDKTPLYFATSHASPPDFHNHQYWSRFEL</sequence>
<proteinExistence type="predicted"/>
<dbReference type="AlphaFoldDB" id="A0A2V4V2G8"/>
<evidence type="ECO:0000313" key="1">
    <source>
        <dbReference type="EMBL" id="PYE39060.1"/>
    </source>
</evidence>
<dbReference type="EMBL" id="QJSU01000005">
    <property type="protein sequence ID" value="PYE39060.1"/>
    <property type="molecule type" value="Genomic_DNA"/>
</dbReference>
<reference evidence="1 2" key="1">
    <citation type="submission" date="2018-06" db="EMBL/GenBank/DDBJ databases">
        <title>Genomic Encyclopedia of Type Strains, Phase III (KMG-III): the genomes of soil and plant-associated and newly described type strains.</title>
        <authorList>
            <person name="Whitman W."/>
        </authorList>
    </citation>
    <scope>NUCLEOTIDE SEQUENCE [LARGE SCALE GENOMIC DNA]</scope>
    <source>
        <strain evidence="1 2">CECT 5889</strain>
    </source>
</reference>
<protein>
    <submittedName>
        <fullName evidence="1">Uncharacterized protein</fullName>
    </submittedName>
</protein>
<comment type="caution">
    <text evidence="1">The sequence shown here is derived from an EMBL/GenBank/DDBJ whole genome shotgun (WGS) entry which is preliminary data.</text>
</comment>
<organism evidence="1 2">
    <name type="scientific">Psychrobacter fozii</name>
    <dbReference type="NCBI Taxonomy" id="198480"/>
    <lineage>
        <taxon>Bacteria</taxon>
        <taxon>Pseudomonadati</taxon>
        <taxon>Pseudomonadota</taxon>
        <taxon>Gammaproteobacteria</taxon>
        <taxon>Moraxellales</taxon>
        <taxon>Moraxellaceae</taxon>
        <taxon>Psychrobacter</taxon>
    </lineage>
</organism>
<dbReference type="RefSeq" id="WP_245905686.1">
    <property type="nucleotide sequence ID" value="NZ_QJSU01000005.1"/>
</dbReference>
<dbReference type="Proteomes" id="UP000247746">
    <property type="component" value="Unassembled WGS sequence"/>
</dbReference>
<gene>
    <name evidence="1" type="ORF">DFP82_105214</name>
</gene>
<accession>A0A2V4V2G8</accession>